<dbReference type="EC" id="2.7.7.7" evidence="2"/>
<feature type="domain" description="Polymerase/histidinol phosphatase N-terminal" evidence="10">
    <location>
        <begin position="6"/>
        <end position="73"/>
    </location>
</feature>
<evidence type="ECO:0000256" key="1">
    <source>
        <dbReference type="ARBA" id="ARBA00004496"/>
    </source>
</evidence>
<dbReference type="Pfam" id="PF14579">
    <property type="entry name" value="HHH_6"/>
    <property type="match status" value="1"/>
</dbReference>
<evidence type="ECO:0000256" key="4">
    <source>
        <dbReference type="ARBA" id="ARBA00022490"/>
    </source>
</evidence>
<dbReference type="InterPro" id="IPR048472">
    <property type="entry name" value="DNA_pol_IIIA_C"/>
</dbReference>
<dbReference type="Pfam" id="PF01336">
    <property type="entry name" value="tRNA_anti-codon"/>
    <property type="match status" value="1"/>
</dbReference>
<evidence type="ECO:0000256" key="6">
    <source>
        <dbReference type="ARBA" id="ARBA00022695"/>
    </source>
</evidence>
<comment type="catalytic activity">
    <reaction evidence="9">
        <text>DNA(n) + a 2'-deoxyribonucleoside 5'-triphosphate = DNA(n+1) + diphosphate</text>
        <dbReference type="Rhea" id="RHEA:22508"/>
        <dbReference type="Rhea" id="RHEA-COMP:17339"/>
        <dbReference type="Rhea" id="RHEA-COMP:17340"/>
        <dbReference type="ChEBI" id="CHEBI:33019"/>
        <dbReference type="ChEBI" id="CHEBI:61560"/>
        <dbReference type="ChEBI" id="CHEBI:173112"/>
        <dbReference type="EC" id="2.7.7.7"/>
    </reaction>
</comment>
<sequence>MQPAFIHLRVHSEYSLVDGVVRIKPLVKSVANAGMPAVAVTDQCNLFAMVKFYRAALGAGVKPIVGVDVWLRNEKDANNPFRLVLLVQDTEGYRNLTRLVSRSYMEGQHLGRAMLDRTWLPGSCDGMIALSGGRDGDVGHALVNGDAAQAKTLLEDWLELFGDRYYLELNRTGREHEELCLHASVDLALELNVPVVATNDVRFLAADEFEAHEVRVCIHDGRTLDDPRRPKNYCEQQYLRSVEEMQELFADIPEALENSVEIAKRCNLELTLGESYLPDFPVPEGMTIGEFLAAESCKGLDQRLETILDRAAEDYVEQRKIYDDRLQLELDVIITMGFPGYFLIVADFIKWAKDNGVPVGPGRGSGAGSLVAYVLNITDLDPIEHELLFERFLNPERVSMPDFDVDFCMDGRDRVIDYVAQRYGRDAVSQIITYGTMAAKAVVRDVGRVLGHPYGFVDRIAKMIPFEIGMTLTKALKESDDLKQAYADEEEVQLLVDMGLSLEGLSRNAGKHAGGVVIAPTVLTDFSPLYCEAGGENLVTQFDKDDVEAVGLVKFDFLGLRTLTIVDWALKTINLKRQGLGEPPIDIATIPMEDETAFKLLKSCGTTAVFQLESRGMKDLIKKLQPDCFDEITALVALFRPGPLQSGMVDDFISRKHGRAKVVYPHPDLELILKPTYGVILYQEQVMQIAQVLANYTLGGADLLRRAMGKKKPEEMEKQRGTFTDGAIKRGVDKDTATHIFDLMEKFAGYGFNKSHSAAYALVSYQTLWLKAHYPAAFMAAVLSADMDHTDKVVTLIEECREMKLKVESPHVNHSECMFTISGDNTVIYGLGAIKGVGQAAIEGIIEARKQDGAYVDLFDFCGRIDLRKANRRVLESLIRAGALDELGPNRATLMMHLPIALKMAEQQVADRAAGQNDLFGMGEATRQLTQERQLPLKESDEWSEKERLQGEKDTLGLYLTGHPISRYEPELPYIVTARIAGLDGIVDSGGGQNSGGNGGYRRKKATRVVVAGLVVSIRQNQTARGRMASLLLDDRSGRIEATLFADVYEDNRELLVTDKILVVAGGLSFDDFRGGLNIRVDQVFDFEQVRETRARHILLRADYRALAEKGLAAKDFSARLKQVLSAYSGGSCPVRLEYQRGDAKGAVDLGPEWNIRPTDELLLRLERLFGREEVKVVFGARN</sequence>
<dbReference type="NCBIfam" id="NF004226">
    <property type="entry name" value="PRK05673.1"/>
    <property type="match status" value="1"/>
</dbReference>
<protein>
    <recommendedName>
        <fullName evidence="3">DNA polymerase III subunit alpha</fullName>
        <ecNumber evidence="2">2.7.7.7</ecNumber>
    </recommendedName>
</protein>
<dbReference type="Pfam" id="PF17657">
    <property type="entry name" value="DNA_pol3_finger"/>
    <property type="match status" value="1"/>
</dbReference>
<dbReference type="PANTHER" id="PTHR32294">
    <property type="entry name" value="DNA POLYMERASE III SUBUNIT ALPHA"/>
    <property type="match status" value="1"/>
</dbReference>
<name>A0A3B1AUL5_9ZZZZ</name>
<dbReference type="AlphaFoldDB" id="A0A3B1AUL5"/>
<dbReference type="InterPro" id="IPR003141">
    <property type="entry name" value="Pol/His_phosphatase_N"/>
</dbReference>
<keyword evidence="6 11" id="KW-0548">Nucleotidyltransferase</keyword>
<dbReference type="Pfam" id="PF07733">
    <property type="entry name" value="DNA_pol3_alpha"/>
    <property type="match status" value="1"/>
</dbReference>
<evidence type="ECO:0000259" key="10">
    <source>
        <dbReference type="SMART" id="SM00481"/>
    </source>
</evidence>
<evidence type="ECO:0000256" key="9">
    <source>
        <dbReference type="ARBA" id="ARBA00049244"/>
    </source>
</evidence>
<dbReference type="GO" id="GO:0006260">
    <property type="term" value="P:DNA replication"/>
    <property type="evidence" value="ECO:0007669"/>
    <property type="project" value="UniProtKB-KW"/>
</dbReference>
<evidence type="ECO:0000256" key="8">
    <source>
        <dbReference type="ARBA" id="ARBA00022932"/>
    </source>
</evidence>
<evidence type="ECO:0000313" key="11">
    <source>
        <dbReference type="EMBL" id="VAX09699.1"/>
    </source>
</evidence>
<dbReference type="CDD" id="cd04485">
    <property type="entry name" value="DnaE_OBF"/>
    <property type="match status" value="1"/>
</dbReference>
<dbReference type="NCBIfam" id="TIGR00594">
    <property type="entry name" value="polc"/>
    <property type="match status" value="1"/>
</dbReference>
<evidence type="ECO:0000256" key="3">
    <source>
        <dbReference type="ARBA" id="ARBA00019114"/>
    </source>
</evidence>
<dbReference type="InterPro" id="IPR004013">
    <property type="entry name" value="PHP_dom"/>
</dbReference>
<proteinExistence type="predicted"/>
<dbReference type="InterPro" id="IPR004805">
    <property type="entry name" value="DnaE2/DnaE/PolC"/>
</dbReference>
<dbReference type="InterPro" id="IPR040982">
    <property type="entry name" value="DNA_pol3_finger"/>
</dbReference>
<dbReference type="Pfam" id="PF02811">
    <property type="entry name" value="PHP"/>
    <property type="match status" value="1"/>
</dbReference>
<dbReference type="Pfam" id="PF20914">
    <property type="entry name" value="DNA_pol_IIIA_C"/>
    <property type="match status" value="1"/>
</dbReference>
<dbReference type="SUPFAM" id="SSF89550">
    <property type="entry name" value="PHP domain-like"/>
    <property type="match status" value="1"/>
</dbReference>
<keyword evidence="8" id="KW-0239">DNA-directed DNA polymerase</keyword>
<dbReference type="GO" id="GO:0005737">
    <property type="term" value="C:cytoplasm"/>
    <property type="evidence" value="ECO:0007669"/>
    <property type="project" value="UniProtKB-SubCell"/>
</dbReference>
<dbReference type="GO" id="GO:0003676">
    <property type="term" value="F:nucleic acid binding"/>
    <property type="evidence" value="ECO:0007669"/>
    <property type="project" value="InterPro"/>
</dbReference>
<dbReference type="InterPro" id="IPR049821">
    <property type="entry name" value="PolIIIA_DnaE1_PHP"/>
</dbReference>
<dbReference type="InterPro" id="IPR029460">
    <property type="entry name" value="DNAPol_HHH"/>
</dbReference>
<dbReference type="EMBL" id="UOFX01000056">
    <property type="protein sequence ID" value="VAX09699.1"/>
    <property type="molecule type" value="Genomic_DNA"/>
</dbReference>
<dbReference type="FunFam" id="1.10.150.870:FF:000001">
    <property type="entry name" value="DNA polymerase III subunit alpha"/>
    <property type="match status" value="1"/>
</dbReference>
<accession>A0A3B1AUL5</accession>
<dbReference type="InterPro" id="IPR041931">
    <property type="entry name" value="DNA_pol3_alpha_thumb_dom"/>
</dbReference>
<dbReference type="SMART" id="SM00481">
    <property type="entry name" value="POLIIIAc"/>
    <property type="match status" value="1"/>
</dbReference>
<dbReference type="PANTHER" id="PTHR32294:SF0">
    <property type="entry name" value="DNA POLYMERASE III SUBUNIT ALPHA"/>
    <property type="match status" value="1"/>
</dbReference>
<organism evidence="11">
    <name type="scientific">hydrothermal vent metagenome</name>
    <dbReference type="NCBI Taxonomy" id="652676"/>
    <lineage>
        <taxon>unclassified sequences</taxon>
        <taxon>metagenomes</taxon>
        <taxon>ecological metagenomes</taxon>
    </lineage>
</organism>
<keyword evidence="7" id="KW-0235">DNA replication</keyword>
<dbReference type="GO" id="GO:0003887">
    <property type="term" value="F:DNA-directed DNA polymerase activity"/>
    <property type="evidence" value="ECO:0007669"/>
    <property type="project" value="UniProtKB-KW"/>
</dbReference>
<dbReference type="Gene3D" id="1.10.150.870">
    <property type="match status" value="1"/>
</dbReference>
<dbReference type="Gene3D" id="3.20.20.140">
    <property type="entry name" value="Metal-dependent hydrolases"/>
    <property type="match status" value="1"/>
</dbReference>
<comment type="subcellular location">
    <subcellularLocation>
        <location evidence="1">Cytoplasm</location>
    </subcellularLocation>
</comment>
<reference evidence="11" key="1">
    <citation type="submission" date="2018-06" db="EMBL/GenBank/DDBJ databases">
        <authorList>
            <person name="Zhirakovskaya E."/>
        </authorList>
    </citation>
    <scope>NUCLEOTIDE SEQUENCE</scope>
</reference>
<keyword evidence="5 11" id="KW-0808">Transferase</keyword>
<dbReference type="FunFam" id="1.10.10.1600:FF:000001">
    <property type="entry name" value="DNA polymerase III subunit alpha"/>
    <property type="match status" value="1"/>
</dbReference>
<dbReference type="InterPro" id="IPR016195">
    <property type="entry name" value="Pol/histidinol_Pase-like"/>
</dbReference>
<dbReference type="InterPro" id="IPR011708">
    <property type="entry name" value="DNA_pol3_alpha_NTPase_dom"/>
</dbReference>
<evidence type="ECO:0000256" key="2">
    <source>
        <dbReference type="ARBA" id="ARBA00012417"/>
    </source>
</evidence>
<keyword evidence="4" id="KW-0963">Cytoplasm</keyword>
<gene>
    <name evidence="11" type="ORF">MNBD_GAMMA26-1163</name>
</gene>
<dbReference type="GO" id="GO:0008408">
    <property type="term" value="F:3'-5' exonuclease activity"/>
    <property type="evidence" value="ECO:0007669"/>
    <property type="project" value="InterPro"/>
</dbReference>
<dbReference type="InterPro" id="IPR004365">
    <property type="entry name" value="NA-bd_OB_tRNA"/>
</dbReference>
<dbReference type="CDD" id="cd07433">
    <property type="entry name" value="PHP_PolIIIA_DnaE1"/>
    <property type="match status" value="1"/>
</dbReference>
<dbReference type="Gene3D" id="1.10.10.1600">
    <property type="entry name" value="Bacterial DNA polymerase III alpha subunit, thumb domain"/>
    <property type="match status" value="1"/>
</dbReference>
<evidence type="ECO:0000256" key="5">
    <source>
        <dbReference type="ARBA" id="ARBA00022679"/>
    </source>
</evidence>
<evidence type="ECO:0000256" key="7">
    <source>
        <dbReference type="ARBA" id="ARBA00022705"/>
    </source>
</evidence>